<keyword evidence="2" id="KW-0812">Transmembrane</keyword>
<feature type="transmembrane region" description="Helical" evidence="2">
    <location>
        <begin position="91"/>
        <end position="113"/>
    </location>
</feature>
<feature type="transmembrane region" description="Helical" evidence="2">
    <location>
        <begin position="883"/>
        <end position="902"/>
    </location>
</feature>
<feature type="transmembrane region" description="Helical" evidence="2">
    <location>
        <begin position="159"/>
        <end position="180"/>
    </location>
</feature>
<evidence type="ECO:0000256" key="2">
    <source>
        <dbReference type="SAM" id="Phobius"/>
    </source>
</evidence>
<keyword evidence="2" id="KW-0472">Membrane</keyword>
<evidence type="ECO:0000313" key="4">
    <source>
        <dbReference type="Proteomes" id="UP001165085"/>
    </source>
</evidence>
<comment type="caution">
    <text evidence="3">The sequence shown here is derived from an EMBL/GenBank/DDBJ whole genome shotgun (WGS) entry which is preliminary data.</text>
</comment>
<proteinExistence type="predicted"/>
<evidence type="ECO:0000313" key="3">
    <source>
        <dbReference type="EMBL" id="GMH64137.1"/>
    </source>
</evidence>
<feature type="transmembrane region" description="Helical" evidence="2">
    <location>
        <begin position="309"/>
        <end position="331"/>
    </location>
</feature>
<feature type="transmembrane region" description="Helical" evidence="2">
    <location>
        <begin position="606"/>
        <end position="627"/>
    </location>
</feature>
<feature type="transmembrane region" description="Helical" evidence="2">
    <location>
        <begin position="490"/>
        <end position="507"/>
    </location>
</feature>
<feature type="transmembrane region" description="Helical" evidence="2">
    <location>
        <begin position="389"/>
        <end position="408"/>
    </location>
</feature>
<feature type="transmembrane region" description="Helical" evidence="2">
    <location>
        <begin position="232"/>
        <end position="256"/>
    </location>
</feature>
<feature type="transmembrane region" description="Helical" evidence="2">
    <location>
        <begin position="832"/>
        <end position="851"/>
    </location>
</feature>
<evidence type="ECO:0000256" key="1">
    <source>
        <dbReference type="SAM" id="MobiDB-lite"/>
    </source>
</evidence>
<feature type="transmembrane region" description="Helical" evidence="2">
    <location>
        <begin position="420"/>
        <end position="442"/>
    </location>
</feature>
<feature type="transmembrane region" description="Helical" evidence="2">
    <location>
        <begin position="575"/>
        <end position="594"/>
    </location>
</feature>
<feature type="transmembrane region" description="Helical" evidence="2">
    <location>
        <begin position="363"/>
        <end position="383"/>
    </location>
</feature>
<feature type="transmembrane region" description="Helical" evidence="2">
    <location>
        <begin position="693"/>
        <end position="713"/>
    </location>
</feature>
<sequence length="978" mass="107702">MSTELTNVAGDPSASHGGTPPGEPSTLSETSLNPSAVNIISLPGQVDVPSTPSPPLYVTECANTYSVLMFCLSSSWAALFAYFVYDNNDKVYKFWSLTIYPMCALAMSISFVLKPKRTDRAYKAFLALQYVLFSFVAEILIVIGDDFDTRQTVESCLRSLLWLGLLVVGMKFRSYVAHLSDEALSKFLTQDVVKGGVFIGLGQLAFLMFASIQCDGNASGWRECKRTLYSQAGLSMMVTFSAVCKVASGVVPKNILDKHVISLRKVLAMRLNAGEFLEAAGLSISACSMLYLLGNYGVEGPFRSDAERLVMLIVGSTGAFCLVVTALWKFFNIRADIKRGASGASSASSASTEESMMAQASSFWFYAGVIATTYVSAVAIAAAVTIKGLAIVSVSLPIVILFYCLALFSQPQRRTPKDMWKLRLHFATFAFVVETCMMVWGLRKRGRIYAFFFHAGLSIALVVLFHYGLRLRAAIGRLPPKDLDNFLVNTLFKGGLQTLLTLLFLTFRSTKCMFERGKVNKCTKDSLCSMFISVFFLFWWLTQLVQASVKSEWRKDLNLSIQMVARMRGISMRRAVQGLLSLATGVCGIFLFSMMSAPQTSDVKALVNLVGMFGVVASLGVVLSEIFSSLKAQRRQVVLSESAESDIESESTNESEHLVKGVSWVFVSISFFFASVYTGLYVCYAVMLEDRWWQMAFLILPISFTLTVMAFFFKPKRTDALYMRFLFAHFLMFAIGSEVCNIVANARLGLIVLVAFVLVRICGWCYGAKLVMKLRESAAKLPPRELSEFLCETVLKKGTAAIGPMLFFSFESISCFIGQGSMYRTEPCFNTSYAAVCLSIYISLFTSMSIFNKAVSKNVRGQTLWELKAIATMDLEWWQRLEGGLITITAVISLFLLSALGVEAEEKITVFVAGSVGVISLGTATLISMRQSIKISQQQQAVAVIGGNVRSDDELRSEKDRGMSASEIQEGMLIASVV</sequence>
<keyword evidence="2" id="KW-1133">Transmembrane helix</keyword>
<dbReference type="EMBL" id="BRXY01000091">
    <property type="protein sequence ID" value="GMH64137.1"/>
    <property type="molecule type" value="Genomic_DNA"/>
</dbReference>
<feature type="transmembrane region" description="Helical" evidence="2">
    <location>
        <begin position="527"/>
        <end position="545"/>
    </location>
</feature>
<gene>
    <name evidence="3" type="ORF">TrST_g1160</name>
</gene>
<feature type="transmembrane region" description="Helical" evidence="2">
    <location>
        <begin position="276"/>
        <end position="297"/>
    </location>
</feature>
<feature type="transmembrane region" description="Helical" evidence="2">
    <location>
        <begin position="65"/>
        <end position="85"/>
    </location>
</feature>
<feature type="transmembrane region" description="Helical" evidence="2">
    <location>
        <begin position="664"/>
        <end position="687"/>
    </location>
</feature>
<protein>
    <submittedName>
        <fullName evidence="3">Uncharacterized protein</fullName>
    </submittedName>
</protein>
<feature type="transmembrane region" description="Helical" evidence="2">
    <location>
        <begin position="125"/>
        <end position="144"/>
    </location>
</feature>
<reference evidence="4" key="1">
    <citation type="journal article" date="2023" name="Commun. Biol.">
        <title>Genome analysis of Parmales, the sister group of diatoms, reveals the evolutionary specialization of diatoms from phago-mixotrophs to photoautotrophs.</title>
        <authorList>
            <person name="Ban H."/>
            <person name="Sato S."/>
            <person name="Yoshikawa S."/>
            <person name="Yamada K."/>
            <person name="Nakamura Y."/>
            <person name="Ichinomiya M."/>
            <person name="Sato N."/>
            <person name="Blanc-Mathieu R."/>
            <person name="Endo H."/>
            <person name="Kuwata A."/>
            <person name="Ogata H."/>
        </authorList>
    </citation>
    <scope>NUCLEOTIDE SEQUENCE [LARGE SCALE GENOMIC DNA]</scope>
    <source>
        <strain evidence="4">NIES 3701</strain>
    </source>
</reference>
<name>A0A9W7A1F9_9STRA</name>
<dbReference type="AlphaFoldDB" id="A0A9W7A1F9"/>
<feature type="transmembrane region" description="Helical" evidence="2">
    <location>
        <begin position="448"/>
        <end position="469"/>
    </location>
</feature>
<feature type="region of interest" description="Disordered" evidence="1">
    <location>
        <begin position="1"/>
        <end position="29"/>
    </location>
</feature>
<feature type="transmembrane region" description="Helical" evidence="2">
    <location>
        <begin position="750"/>
        <end position="771"/>
    </location>
</feature>
<keyword evidence="4" id="KW-1185">Reference proteome</keyword>
<organism evidence="3 4">
    <name type="scientific">Triparma strigata</name>
    <dbReference type="NCBI Taxonomy" id="1606541"/>
    <lineage>
        <taxon>Eukaryota</taxon>
        <taxon>Sar</taxon>
        <taxon>Stramenopiles</taxon>
        <taxon>Ochrophyta</taxon>
        <taxon>Bolidophyceae</taxon>
        <taxon>Parmales</taxon>
        <taxon>Triparmaceae</taxon>
        <taxon>Triparma</taxon>
    </lineage>
</organism>
<feature type="transmembrane region" description="Helical" evidence="2">
    <location>
        <begin position="908"/>
        <end position="929"/>
    </location>
</feature>
<feature type="transmembrane region" description="Helical" evidence="2">
    <location>
        <begin position="192"/>
        <end position="212"/>
    </location>
</feature>
<dbReference type="Proteomes" id="UP001165085">
    <property type="component" value="Unassembled WGS sequence"/>
</dbReference>
<accession>A0A9W7A1F9</accession>
<feature type="transmembrane region" description="Helical" evidence="2">
    <location>
        <begin position="725"/>
        <end position="744"/>
    </location>
</feature>